<dbReference type="RefSeq" id="WP_007095861.1">
    <property type="nucleotide sequence ID" value="NZ_CP142125.1"/>
</dbReference>
<dbReference type="eggNOG" id="ENOG50333QN">
    <property type="taxonomic scope" value="Bacteria"/>
</dbReference>
<dbReference type="Proteomes" id="UP000002945">
    <property type="component" value="Unassembled WGS sequence"/>
</dbReference>
<evidence type="ECO:0000313" key="3">
    <source>
        <dbReference type="Proteomes" id="UP000002945"/>
    </source>
</evidence>
<dbReference type="AlphaFoldDB" id="A9DRK5"/>
<evidence type="ECO:0000313" key="2">
    <source>
        <dbReference type="EMBL" id="EDP96807.1"/>
    </source>
</evidence>
<dbReference type="InterPro" id="IPR037883">
    <property type="entry name" value="Knr4/Smi1-like_sf"/>
</dbReference>
<dbReference type="SMART" id="SM00860">
    <property type="entry name" value="SMI1_KNR4"/>
    <property type="match status" value="1"/>
</dbReference>
<evidence type="ECO:0000259" key="1">
    <source>
        <dbReference type="SMART" id="SM00860"/>
    </source>
</evidence>
<accession>A9DRK5</accession>
<dbReference type="Gene3D" id="3.40.1580.10">
    <property type="entry name" value="SMI1/KNR4-like"/>
    <property type="match status" value="1"/>
</dbReference>
<name>A9DRK5_9FLAO</name>
<dbReference type="EMBL" id="ABIB01000003">
    <property type="protein sequence ID" value="EDP96807.1"/>
    <property type="molecule type" value="Genomic_DNA"/>
</dbReference>
<organism evidence="2 3">
    <name type="scientific">Kordia algicida OT-1</name>
    <dbReference type="NCBI Taxonomy" id="391587"/>
    <lineage>
        <taxon>Bacteria</taxon>
        <taxon>Pseudomonadati</taxon>
        <taxon>Bacteroidota</taxon>
        <taxon>Flavobacteriia</taxon>
        <taxon>Flavobacteriales</taxon>
        <taxon>Flavobacteriaceae</taxon>
        <taxon>Kordia</taxon>
    </lineage>
</organism>
<dbReference type="Pfam" id="PF09346">
    <property type="entry name" value="SMI1_KNR4"/>
    <property type="match status" value="1"/>
</dbReference>
<proteinExistence type="predicted"/>
<dbReference type="HOGENOM" id="CLU_115772_2_1_10"/>
<dbReference type="STRING" id="391587.KAOT1_16628"/>
<feature type="domain" description="Knr4/Smi1-like" evidence="1">
    <location>
        <begin position="12"/>
        <end position="136"/>
    </location>
</feature>
<gene>
    <name evidence="2" type="ORF">KAOT1_16628</name>
</gene>
<keyword evidence="3" id="KW-1185">Reference proteome</keyword>
<protein>
    <recommendedName>
        <fullName evidence="1">Knr4/Smi1-like domain-containing protein</fullName>
    </recommendedName>
</protein>
<dbReference type="SUPFAM" id="SSF160631">
    <property type="entry name" value="SMI1/KNR4-like"/>
    <property type="match status" value="1"/>
</dbReference>
<dbReference type="OrthoDB" id="6637351at2"/>
<dbReference type="InterPro" id="IPR018958">
    <property type="entry name" value="Knr4/Smi1-like_dom"/>
</dbReference>
<reference evidence="2 3" key="1">
    <citation type="journal article" date="2011" name="J. Bacteriol.">
        <title>Genome sequence of the algicidal bacterium Kordia algicida OT-1.</title>
        <authorList>
            <person name="Lee H.S."/>
            <person name="Kang S.G."/>
            <person name="Kwon K.K."/>
            <person name="Lee J.H."/>
            <person name="Kim S.J."/>
        </authorList>
    </citation>
    <scope>NUCLEOTIDE SEQUENCE [LARGE SCALE GENOMIC DNA]</scope>
    <source>
        <strain evidence="2 3">OT-1</strain>
    </source>
</reference>
<comment type="caution">
    <text evidence="2">The sequence shown here is derived from an EMBL/GenBank/DDBJ whole genome shotgun (WGS) entry which is preliminary data.</text>
</comment>
<sequence length="141" mass="16165">MKKITLELQEKKVTLNEINSFEKEYGFKLINSYKSFLTENNGGVPIENIFWDGNIASGVSVFFPLKYGKNSLENTISYLHREDALPKTYFPFASTGGASIYAFSMKKENFGEVYIFNFDGSEPFKITNSFEEFIESLEIDE</sequence>